<reference evidence="3" key="1">
    <citation type="submission" date="2016-06" db="UniProtKB">
        <authorList>
            <consortium name="WormBaseParasite"/>
        </authorList>
    </citation>
    <scope>IDENTIFICATION</scope>
</reference>
<gene>
    <name evidence="1" type="ORF">TCNE_LOCUS5517</name>
</gene>
<dbReference type="Proteomes" id="UP000050794">
    <property type="component" value="Unassembled WGS sequence"/>
</dbReference>
<keyword evidence="2" id="KW-1185">Reference proteome</keyword>
<name>A0A183UAJ7_TOXCA</name>
<dbReference type="WBParaSite" id="TCNE_0000551701-mRNA-1">
    <property type="protein sequence ID" value="TCNE_0000551701-mRNA-1"/>
    <property type="gene ID" value="TCNE_0000551701"/>
</dbReference>
<evidence type="ECO:0000313" key="2">
    <source>
        <dbReference type="Proteomes" id="UP000050794"/>
    </source>
</evidence>
<protein>
    <submittedName>
        <fullName evidence="1 3">Uncharacterized protein</fullName>
    </submittedName>
</protein>
<evidence type="ECO:0000313" key="1">
    <source>
        <dbReference type="EMBL" id="VDM36677.1"/>
    </source>
</evidence>
<dbReference type="EMBL" id="UYWY01019364">
    <property type="protein sequence ID" value="VDM36677.1"/>
    <property type="molecule type" value="Genomic_DNA"/>
</dbReference>
<sequence>MPQMTDESGLCDRFKKKELKEELMGKILVALATAITSTRLSSQCPPSLHRQQLCTRVSNCPGQCPFTIFSSEPSNRPMEILDRVTDPSDFI</sequence>
<dbReference type="AlphaFoldDB" id="A0A183UAJ7"/>
<accession>A0A183UAJ7</accession>
<proteinExistence type="predicted"/>
<reference evidence="1 2" key="2">
    <citation type="submission" date="2018-11" db="EMBL/GenBank/DDBJ databases">
        <authorList>
            <consortium name="Pathogen Informatics"/>
        </authorList>
    </citation>
    <scope>NUCLEOTIDE SEQUENCE [LARGE SCALE GENOMIC DNA]</scope>
</reference>
<organism evidence="2 3">
    <name type="scientific">Toxocara canis</name>
    <name type="common">Canine roundworm</name>
    <dbReference type="NCBI Taxonomy" id="6265"/>
    <lineage>
        <taxon>Eukaryota</taxon>
        <taxon>Metazoa</taxon>
        <taxon>Ecdysozoa</taxon>
        <taxon>Nematoda</taxon>
        <taxon>Chromadorea</taxon>
        <taxon>Rhabditida</taxon>
        <taxon>Spirurina</taxon>
        <taxon>Ascaridomorpha</taxon>
        <taxon>Ascaridoidea</taxon>
        <taxon>Toxocaridae</taxon>
        <taxon>Toxocara</taxon>
    </lineage>
</organism>
<evidence type="ECO:0000313" key="3">
    <source>
        <dbReference type="WBParaSite" id="TCNE_0000551701-mRNA-1"/>
    </source>
</evidence>